<dbReference type="RefSeq" id="WP_378555643.1">
    <property type="nucleotide sequence ID" value="NZ_JBHSDL010000004.1"/>
</dbReference>
<evidence type="ECO:0000313" key="2">
    <source>
        <dbReference type="Proteomes" id="UP001595844"/>
    </source>
</evidence>
<evidence type="ECO:0000313" key="1">
    <source>
        <dbReference type="EMBL" id="MFC4373123.1"/>
    </source>
</evidence>
<reference evidence="2" key="1">
    <citation type="journal article" date="2019" name="Int. J. Syst. Evol. Microbiol.">
        <title>The Global Catalogue of Microorganisms (GCM) 10K type strain sequencing project: providing services to taxonomists for standard genome sequencing and annotation.</title>
        <authorList>
            <consortium name="The Broad Institute Genomics Platform"/>
            <consortium name="The Broad Institute Genome Sequencing Center for Infectious Disease"/>
            <person name="Wu L."/>
            <person name="Ma J."/>
        </authorList>
    </citation>
    <scope>NUCLEOTIDE SEQUENCE [LARGE SCALE GENOMIC DNA]</scope>
    <source>
        <strain evidence="2">IBRC-M 10490</strain>
    </source>
</reference>
<dbReference type="Proteomes" id="UP001595844">
    <property type="component" value="Unassembled WGS sequence"/>
</dbReference>
<organism evidence="1 2">
    <name type="scientific">Nocardia halotolerans</name>
    <dbReference type="NCBI Taxonomy" id="1755878"/>
    <lineage>
        <taxon>Bacteria</taxon>
        <taxon>Bacillati</taxon>
        <taxon>Actinomycetota</taxon>
        <taxon>Actinomycetes</taxon>
        <taxon>Mycobacteriales</taxon>
        <taxon>Nocardiaceae</taxon>
        <taxon>Nocardia</taxon>
    </lineage>
</organism>
<name>A0ABV8VB52_9NOCA</name>
<accession>A0ABV8VB52</accession>
<gene>
    <name evidence="1" type="ORF">ACFO5K_03330</name>
</gene>
<sequence>MFAGITAGAAAAQAPYPAETRLQVPGLIVAANPANGAALVQPTMSHGHGAIYPVPAGNGYVYTWQNLSTGASGTVTNWSGDRAEIVTGVGQVVVTASLPGVGGFQTPSVGTFYVAA</sequence>
<proteinExistence type="predicted"/>
<comment type="caution">
    <text evidence="1">The sequence shown here is derived from an EMBL/GenBank/DDBJ whole genome shotgun (WGS) entry which is preliminary data.</text>
</comment>
<protein>
    <recommendedName>
        <fullName evidence="3">MPT63-like domain-containing protein</fullName>
    </recommendedName>
</protein>
<evidence type="ECO:0008006" key="3">
    <source>
        <dbReference type="Google" id="ProtNLM"/>
    </source>
</evidence>
<dbReference type="EMBL" id="JBHSDL010000004">
    <property type="protein sequence ID" value="MFC4373123.1"/>
    <property type="molecule type" value="Genomic_DNA"/>
</dbReference>
<keyword evidence="2" id="KW-1185">Reference proteome</keyword>